<name>A0A1X0XVY3_MYCSI</name>
<feature type="transmembrane region" description="Helical" evidence="1">
    <location>
        <begin position="31"/>
        <end position="52"/>
    </location>
</feature>
<sequence>MLAMSPILIRPDLSRLVPGRRIGGRYTLEQAAGIVTMMLTTMLTMMLVTMLARMLTRPRTAALAGLTP</sequence>
<dbReference type="AlphaFoldDB" id="A0A1X0XVY3"/>
<accession>A0A1X0XVY3</accession>
<comment type="caution">
    <text evidence="2">The sequence shown here is derived from an EMBL/GenBank/DDBJ whole genome shotgun (WGS) entry which is preliminary data.</text>
</comment>
<dbReference type="Proteomes" id="UP000193040">
    <property type="component" value="Unassembled WGS sequence"/>
</dbReference>
<proteinExistence type="predicted"/>
<evidence type="ECO:0000256" key="1">
    <source>
        <dbReference type="SAM" id="Phobius"/>
    </source>
</evidence>
<evidence type="ECO:0000313" key="2">
    <source>
        <dbReference type="EMBL" id="ORJ57028.1"/>
    </source>
</evidence>
<gene>
    <name evidence="2" type="ORF">B5M45_23565</name>
</gene>
<dbReference type="STRING" id="1784.VC42_22495"/>
<keyword evidence="1" id="KW-1133">Transmembrane helix</keyword>
<keyword evidence="3" id="KW-1185">Reference proteome</keyword>
<dbReference type="RefSeq" id="WP_061558862.1">
    <property type="nucleotide sequence ID" value="NZ_MZZM01000027.1"/>
</dbReference>
<keyword evidence="1" id="KW-0812">Transmembrane</keyword>
<organism evidence="2 3">
    <name type="scientific">Mycobacterium simiae</name>
    <name type="common">Mycobacterium habana</name>
    <dbReference type="NCBI Taxonomy" id="1784"/>
    <lineage>
        <taxon>Bacteria</taxon>
        <taxon>Bacillati</taxon>
        <taxon>Actinomycetota</taxon>
        <taxon>Actinomycetes</taxon>
        <taxon>Mycobacteriales</taxon>
        <taxon>Mycobacteriaceae</taxon>
        <taxon>Mycobacterium</taxon>
        <taxon>Mycobacterium simiae complex</taxon>
    </lineage>
</organism>
<evidence type="ECO:0000313" key="3">
    <source>
        <dbReference type="Proteomes" id="UP000193040"/>
    </source>
</evidence>
<dbReference type="EMBL" id="MZZM01000027">
    <property type="protein sequence ID" value="ORJ57028.1"/>
    <property type="molecule type" value="Genomic_DNA"/>
</dbReference>
<reference evidence="2 3" key="1">
    <citation type="submission" date="2017-03" db="EMBL/GenBank/DDBJ databases">
        <title>Genomic insights into Mycobacterium simiae human colonization.</title>
        <authorList>
            <person name="Steffani J.L."/>
            <person name="Brunck M.E."/>
            <person name="Cruz E."/>
            <person name="Montiel R."/>
            <person name="Barona F."/>
        </authorList>
    </citation>
    <scope>NUCLEOTIDE SEQUENCE [LARGE SCALE GENOMIC DNA]</scope>
    <source>
        <strain evidence="2 3">MsiGto</strain>
    </source>
</reference>
<keyword evidence="1" id="KW-0472">Membrane</keyword>
<protein>
    <submittedName>
        <fullName evidence="2">Uncharacterized protein</fullName>
    </submittedName>
</protein>